<dbReference type="Pfam" id="PF03704">
    <property type="entry name" value="BTAD"/>
    <property type="match status" value="1"/>
</dbReference>
<dbReference type="CDD" id="cd00383">
    <property type="entry name" value="trans_reg_C"/>
    <property type="match status" value="1"/>
</dbReference>
<dbReference type="SUPFAM" id="SSF48452">
    <property type="entry name" value="TPR-like"/>
    <property type="match status" value="2"/>
</dbReference>
<keyword evidence="4" id="KW-0804">Transcription</keyword>
<dbReference type="SMART" id="SM00862">
    <property type="entry name" value="Trans_reg_C"/>
    <property type="match status" value="1"/>
</dbReference>
<dbReference type="Pfam" id="PF13424">
    <property type="entry name" value="TPR_12"/>
    <property type="match status" value="2"/>
</dbReference>
<dbReference type="Pfam" id="PF00931">
    <property type="entry name" value="NB-ARC"/>
    <property type="match status" value="1"/>
</dbReference>
<sequence>MTWRLLGPVEAVVRGERVPLGRPQQRAVLAYLLLNANVVVSAEQLTEALWGGALPTRARAQVQVCVSRLRQLTRAAGIPETIYSDSGGYRLELTGDELDVVVFSGLTEAARRYADSGEHERATTLLRQALALWRGPALAGASAAFVPAAAASLHDKRLAASEDLFDAEFALGRHAAVVAPLRELVTGNPWHEGLAVRLMTALAGSGHQAEALQVFERIRRLLADELGIEPGARLAEAHVRVLRQQFPPSRPAPPVREPGSALRPAQLPAGLSTFTGRGNALAAMDAMLSQARGSGALAVVAIIGTAGVGKTALAIRWAHQVRPLFDEGQLFLDLRGYSPGAAIAPLDALSRCLRALGVPPARVPDDVDEATDLYRSVLADRRVLIMLDNARDTAHVRPLLPGGAGCLVIVTSRDRLGGLAARHDAQRLSLDVLPPQEATELLTRVIGAERVAEQRDALAELAHDCAHLPLALRIAAADLHGRPHEMVSGYLARLRAGGPLTVLTVRDDEQAAVRSAFAVSYQALPPRLQRLFRLFGLVPGCDMTAEAVAAMLRCGVGEAADMLSRIADAHLAQERMPGHFGTHDLLGRYVTELATMEDNRESLGDLLSWYLFSVYAAADRLYPQVLRVPTQLPAPAGPPMRFATHVDALAWLDAHRHNLVAVTRHAAHQELHTFAWSLADALRGYLWLGMHTTQWSEVARIGLSAAQAERHKQAEAAARLSLAALHWRLERFPEAIDDYQLARLSANRAGWRDGEAAALGNLGPVFRMTGQPREALRVMEQALEFNRRNGRTAGVAVNHNNLGLVCADLGRLREAADHHHAALTLAHQGGAASSRALILSNLGVVHHLLGRSDDALRTLTEALELHEQMGSRGRATTLCALARVHCDRGDHPHAASLARQALDMARAPAEPRVEALALHILGIVERRTGTLLDALSTARTTADRYIEADITVSLAEVDEPAAPSWCHAALSITRQCGYLLLEGRTLAARAAAEYSAGDVAAARRSARLAAQSHATTGHRPGTERIEKLLALLASDSLPEHRVQATRQAPVTRPRNSSSAPVRAKHEYGK</sequence>
<gene>
    <name evidence="9" type="ORF">GA0070216_108196</name>
</gene>
<feature type="compositionally biased region" description="Polar residues" evidence="7">
    <location>
        <begin position="1044"/>
        <end position="1059"/>
    </location>
</feature>
<dbReference type="PRINTS" id="PR00364">
    <property type="entry name" value="DISEASERSIST"/>
</dbReference>
<dbReference type="OrthoDB" id="7628974at2"/>
<dbReference type="GO" id="GO:0006355">
    <property type="term" value="P:regulation of DNA-templated transcription"/>
    <property type="evidence" value="ECO:0007669"/>
    <property type="project" value="InterPro"/>
</dbReference>
<evidence type="ECO:0000313" key="9">
    <source>
        <dbReference type="EMBL" id="SCF28466.1"/>
    </source>
</evidence>
<dbReference type="Proteomes" id="UP000198797">
    <property type="component" value="Unassembled WGS sequence"/>
</dbReference>
<keyword evidence="2" id="KW-0805">Transcription regulation</keyword>
<dbReference type="PROSITE" id="PS50005">
    <property type="entry name" value="TPR"/>
    <property type="match status" value="2"/>
</dbReference>
<dbReference type="GO" id="GO:0043531">
    <property type="term" value="F:ADP binding"/>
    <property type="evidence" value="ECO:0007669"/>
    <property type="project" value="InterPro"/>
</dbReference>
<name>A0A1C4Z6E1_9ACTN</name>
<dbReference type="InterPro" id="IPR011990">
    <property type="entry name" value="TPR-like_helical_dom_sf"/>
</dbReference>
<dbReference type="Gene3D" id="1.25.40.10">
    <property type="entry name" value="Tetratricopeptide repeat domain"/>
    <property type="match status" value="2"/>
</dbReference>
<dbReference type="CDD" id="cd15831">
    <property type="entry name" value="BTAD"/>
    <property type="match status" value="1"/>
</dbReference>
<dbReference type="InterPro" id="IPR016032">
    <property type="entry name" value="Sig_transdc_resp-reg_C-effctor"/>
</dbReference>
<protein>
    <submittedName>
        <fullName evidence="9">DNA-binding transcriptional activator of the SARP family</fullName>
    </submittedName>
</protein>
<dbReference type="PROSITE" id="PS51755">
    <property type="entry name" value="OMPR_PHOB"/>
    <property type="match status" value="1"/>
</dbReference>
<dbReference type="GO" id="GO:0003677">
    <property type="term" value="F:DNA binding"/>
    <property type="evidence" value="ECO:0007669"/>
    <property type="project" value="UniProtKB-UniRule"/>
</dbReference>
<evidence type="ECO:0000256" key="3">
    <source>
        <dbReference type="ARBA" id="ARBA00023125"/>
    </source>
</evidence>
<dbReference type="Gene3D" id="3.40.50.300">
    <property type="entry name" value="P-loop containing nucleotide triphosphate hydrolases"/>
    <property type="match status" value="1"/>
</dbReference>
<feature type="repeat" description="TPR" evidence="5">
    <location>
        <begin position="756"/>
        <end position="789"/>
    </location>
</feature>
<dbReference type="InterPro" id="IPR005158">
    <property type="entry name" value="BTAD"/>
</dbReference>
<evidence type="ECO:0000256" key="2">
    <source>
        <dbReference type="ARBA" id="ARBA00023015"/>
    </source>
</evidence>
<dbReference type="SMART" id="SM01043">
    <property type="entry name" value="BTAD"/>
    <property type="match status" value="1"/>
</dbReference>
<evidence type="ECO:0000259" key="8">
    <source>
        <dbReference type="PROSITE" id="PS51755"/>
    </source>
</evidence>
<evidence type="ECO:0000256" key="7">
    <source>
        <dbReference type="SAM" id="MobiDB-lite"/>
    </source>
</evidence>
<dbReference type="SUPFAM" id="SSF46894">
    <property type="entry name" value="C-terminal effector domain of the bipartite response regulators"/>
    <property type="match status" value="1"/>
</dbReference>
<dbReference type="EMBL" id="FMCU01000008">
    <property type="protein sequence ID" value="SCF28466.1"/>
    <property type="molecule type" value="Genomic_DNA"/>
</dbReference>
<keyword evidence="10" id="KW-1185">Reference proteome</keyword>
<feature type="DNA-binding region" description="OmpR/PhoB-type" evidence="6">
    <location>
        <begin position="1"/>
        <end position="93"/>
    </location>
</feature>
<dbReference type="Gene3D" id="1.10.10.10">
    <property type="entry name" value="Winged helix-like DNA-binding domain superfamily/Winged helix DNA-binding domain"/>
    <property type="match status" value="1"/>
</dbReference>
<feature type="repeat" description="TPR" evidence="5">
    <location>
        <begin position="836"/>
        <end position="869"/>
    </location>
</feature>
<dbReference type="AlphaFoldDB" id="A0A1C4Z6E1"/>
<keyword evidence="3 6" id="KW-0238">DNA-binding</keyword>
<dbReference type="Pfam" id="PF00486">
    <property type="entry name" value="Trans_reg_C"/>
    <property type="match status" value="1"/>
</dbReference>
<dbReference type="InterPro" id="IPR019734">
    <property type="entry name" value="TPR_rpt"/>
</dbReference>
<evidence type="ECO:0000256" key="4">
    <source>
        <dbReference type="ARBA" id="ARBA00023163"/>
    </source>
</evidence>
<dbReference type="RefSeq" id="WP_091247279.1">
    <property type="nucleotide sequence ID" value="NZ_FMCU01000008.1"/>
</dbReference>
<dbReference type="InterPro" id="IPR027417">
    <property type="entry name" value="P-loop_NTPase"/>
</dbReference>
<evidence type="ECO:0000256" key="6">
    <source>
        <dbReference type="PROSITE-ProRule" id="PRU01091"/>
    </source>
</evidence>
<dbReference type="SUPFAM" id="SSF52540">
    <property type="entry name" value="P-loop containing nucleoside triphosphate hydrolases"/>
    <property type="match status" value="1"/>
</dbReference>
<keyword evidence="5" id="KW-0802">TPR repeat</keyword>
<dbReference type="InterPro" id="IPR036388">
    <property type="entry name" value="WH-like_DNA-bd_sf"/>
</dbReference>
<dbReference type="GO" id="GO:0000160">
    <property type="term" value="P:phosphorelay signal transduction system"/>
    <property type="evidence" value="ECO:0007669"/>
    <property type="project" value="InterPro"/>
</dbReference>
<evidence type="ECO:0000256" key="1">
    <source>
        <dbReference type="ARBA" id="ARBA00005820"/>
    </source>
</evidence>
<evidence type="ECO:0000256" key="5">
    <source>
        <dbReference type="PROSITE-ProRule" id="PRU00339"/>
    </source>
</evidence>
<dbReference type="STRING" id="121616.GA0070216_108196"/>
<dbReference type="PANTHER" id="PTHR35807">
    <property type="entry name" value="TRANSCRIPTIONAL REGULATOR REDD-RELATED"/>
    <property type="match status" value="1"/>
</dbReference>
<reference evidence="10" key="1">
    <citation type="submission" date="2016-06" db="EMBL/GenBank/DDBJ databases">
        <authorList>
            <person name="Varghese N."/>
            <person name="Submissions Spin"/>
        </authorList>
    </citation>
    <scope>NUCLEOTIDE SEQUENCE [LARGE SCALE GENOMIC DNA]</scope>
    <source>
        <strain evidence="10">DSM 44100</strain>
    </source>
</reference>
<comment type="similarity">
    <text evidence="1">Belongs to the AfsR/DnrI/RedD regulatory family.</text>
</comment>
<feature type="region of interest" description="Disordered" evidence="7">
    <location>
        <begin position="1040"/>
        <end position="1069"/>
    </location>
</feature>
<accession>A0A1C4Z6E1</accession>
<dbReference type="InterPro" id="IPR002182">
    <property type="entry name" value="NB-ARC"/>
</dbReference>
<dbReference type="PANTHER" id="PTHR35807:SF1">
    <property type="entry name" value="TRANSCRIPTIONAL REGULATOR REDD"/>
    <property type="match status" value="1"/>
</dbReference>
<dbReference type="SMART" id="SM00028">
    <property type="entry name" value="TPR"/>
    <property type="match status" value="6"/>
</dbReference>
<dbReference type="InterPro" id="IPR001867">
    <property type="entry name" value="OmpR/PhoB-type_DNA-bd"/>
</dbReference>
<dbReference type="InterPro" id="IPR051677">
    <property type="entry name" value="AfsR-DnrI-RedD_regulator"/>
</dbReference>
<proteinExistence type="inferred from homology"/>
<evidence type="ECO:0000313" key="10">
    <source>
        <dbReference type="Proteomes" id="UP000198797"/>
    </source>
</evidence>
<feature type="domain" description="OmpR/PhoB-type" evidence="8">
    <location>
        <begin position="1"/>
        <end position="93"/>
    </location>
</feature>
<organism evidence="9 10">
    <name type="scientific">Micromonospora matsumotoense</name>
    <dbReference type="NCBI Taxonomy" id="121616"/>
    <lineage>
        <taxon>Bacteria</taxon>
        <taxon>Bacillati</taxon>
        <taxon>Actinomycetota</taxon>
        <taxon>Actinomycetes</taxon>
        <taxon>Micromonosporales</taxon>
        <taxon>Micromonosporaceae</taxon>
        <taxon>Micromonospora</taxon>
    </lineage>
</organism>